<evidence type="ECO:0000313" key="1">
    <source>
        <dbReference type="EMBL" id="MFC4374584.1"/>
    </source>
</evidence>
<evidence type="ECO:0000313" key="2">
    <source>
        <dbReference type="Proteomes" id="UP001595844"/>
    </source>
</evidence>
<dbReference type="Gene3D" id="1.10.10.10">
    <property type="entry name" value="Winged helix-like DNA-binding domain superfamily/Winged helix DNA-binding domain"/>
    <property type="match status" value="1"/>
</dbReference>
<protein>
    <recommendedName>
        <fullName evidence="3">Sigma-70, region 4</fullName>
    </recommendedName>
</protein>
<keyword evidence="2" id="KW-1185">Reference proteome</keyword>
<sequence>MSDTVTEPGHDIAADVSFELVELDELVGELLVEHAERVARDARIVALRLGIGGQRPETLTRVGARYDLARDRVRQLYTKAIGRIVAEAARSGHRSAQVFAHRYPREAGDLRLVRTLLAETYATDTDLVAMEWSYLKLRLAGHDPADAKRVAGYVMQRIMGWQKKTASILAKLHAPQEPTEDLHALLADTVWSGGTPAPLPTESARVADGDDDGRGRFYLAKVGRDVAYDSALVARLLRTLDASPAVAAFQEEPTALTYHFDGRDQVHYPSVAARLTDGRTVLVDVVPLDRVAFRHNLVQAELARAYAHDHGWGMLSWTGSALGPAQLRARPVDAAAEQRLADDLAHGPYDRAALAAVLADTGLDLLDLTGLVLRNDWQWDRIPLRLSASREHRPAPRPPAASRSR</sequence>
<dbReference type="InterPro" id="IPR036388">
    <property type="entry name" value="WH-like_DNA-bd_sf"/>
</dbReference>
<proteinExistence type="predicted"/>
<name>A0ABV8VGI3_9NOCA</name>
<reference evidence="2" key="1">
    <citation type="journal article" date="2019" name="Int. J. Syst. Evol. Microbiol.">
        <title>The Global Catalogue of Microorganisms (GCM) 10K type strain sequencing project: providing services to taxonomists for standard genome sequencing and annotation.</title>
        <authorList>
            <consortium name="The Broad Institute Genomics Platform"/>
            <consortium name="The Broad Institute Genome Sequencing Center for Infectious Disease"/>
            <person name="Wu L."/>
            <person name="Ma J."/>
        </authorList>
    </citation>
    <scope>NUCLEOTIDE SEQUENCE [LARGE SCALE GENOMIC DNA]</scope>
    <source>
        <strain evidence="2">IBRC-M 10490</strain>
    </source>
</reference>
<comment type="caution">
    <text evidence="1">The sequence shown here is derived from an EMBL/GenBank/DDBJ whole genome shotgun (WGS) entry which is preliminary data.</text>
</comment>
<dbReference type="Proteomes" id="UP001595844">
    <property type="component" value="Unassembled WGS sequence"/>
</dbReference>
<dbReference type="InterPro" id="IPR013324">
    <property type="entry name" value="RNA_pol_sigma_r3/r4-like"/>
</dbReference>
<accession>A0ABV8VGI3</accession>
<organism evidence="1 2">
    <name type="scientific">Nocardia halotolerans</name>
    <dbReference type="NCBI Taxonomy" id="1755878"/>
    <lineage>
        <taxon>Bacteria</taxon>
        <taxon>Bacillati</taxon>
        <taxon>Actinomycetota</taxon>
        <taxon>Actinomycetes</taxon>
        <taxon>Mycobacteriales</taxon>
        <taxon>Nocardiaceae</taxon>
        <taxon>Nocardia</taxon>
    </lineage>
</organism>
<gene>
    <name evidence="1" type="ORF">ACFO5K_10795</name>
</gene>
<evidence type="ECO:0008006" key="3">
    <source>
        <dbReference type="Google" id="ProtNLM"/>
    </source>
</evidence>
<dbReference type="EMBL" id="JBHSDL010000014">
    <property type="protein sequence ID" value="MFC4374584.1"/>
    <property type="molecule type" value="Genomic_DNA"/>
</dbReference>
<dbReference type="SUPFAM" id="SSF88659">
    <property type="entry name" value="Sigma3 and sigma4 domains of RNA polymerase sigma factors"/>
    <property type="match status" value="1"/>
</dbReference>